<evidence type="ECO:0000313" key="4">
    <source>
        <dbReference type="Proteomes" id="UP000261704"/>
    </source>
</evidence>
<dbReference type="PANTHER" id="PTHR46797:SF1">
    <property type="entry name" value="METHYLPHOSPHONATE SYNTHASE"/>
    <property type="match status" value="1"/>
</dbReference>
<reference evidence="3 4" key="1">
    <citation type="submission" date="2018-09" db="EMBL/GenBank/DDBJ databases">
        <title>Profundibacter amoris BAR1 gen. nov., sp. nov., a new member of the Roseobacter clade isolated at Lokis Castle Vent Field on the Arctic Mid-Oceanic Ridge.</title>
        <authorList>
            <person name="Le Moine Bauer S."/>
            <person name="Sjoeberg A.G."/>
            <person name="L'Haridon S."/>
            <person name="Stokke R."/>
            <person name="Roalkvam I."/>
            <person name="Steen I.H."/>
            <person name="Dahle H."/>
        </authorList>
    </citation>
    <scope>NUCLEOTIDE SEQUENCE [LARGE SCALE GENOMIC DNA]</scope>
    <source>
        <strain evidence="3 4">BAR1</strain>
    </source>
</reference>
<dbReference type="InterPro" id="IPR010982">
    <property type="entry name" value="Lambda_DNA-bd_dom_sf"/>
</dbReference>
<dbReference type="AlphaFoldDB" id="A0A347UID7"/>
<dbReference type="InterPro" id="IPR050807">
    <property type="entry name" value="TransReg_Diox_bact_type"/>
</dbReference>
<dbReference type="InterPro" id="IPR001387">
    <property type="entry name" value="Cro/C1-type_HTH"/>
</dbReference>
<dbReference type="OrthoDB" id="9814751at2"/>
<dbReference type="KEGG" id="pamo:BAR1_12200"/>
<dbReference type="SUPFAM" id="SSF47413">
    <property type="entry name" value="lambda repressor-like DNA-binding domains"/>
    <property type="match status" value="1"/>
</dbReference>
<dbReference type="SMART" id="SM00530">
    <property type="entry name" value="HTH_XRE"/>
    <property type="match status" value="1"/>
</dbReference>
<dbReference type="PANTHER" id="PTHR46797">
    <property type="entry name" value="HTH-TYPE TRANSCRIPTIONAL REGULATOR"/>
    <property type="match status" value="1"/>
</dbReference>
<dbReference type="EMBL" id="CP032125">
    <property type="protein sequence ID" value="AXX98615.1"/>
    <property type="molecule type" value="Genomic_DNA"/>
</dbReference>
<protein>
    <submittedName>
        <fullName evidence="3">XRE family transcriptional regulator</fullName>
    </submittedName>
</protein>
<dbReference type="PROSITE" id="PS50943">
    <property type="entry name" value="HTH_CROC1"/>
    <property type="match status" value="1"/>
</dbReference>
<evidence type="ECO:0000256" key="1">
    <source>
        <dbReference type="ARBA" id="ARBA00023125"/>
    </source>
</evidence>
<dbReference type="Gene3D" id="1.10.260.40">
    <property type="entry name" value="lambda repressor-like DNA-binding domains"/>
    <property type="match status" value="1"/>
</dbReference>
<organism evidence="3 4">
    <name type="scientific">Profundibacter amoris</name>
    <dbReference type="NCBI Taxonomy" id="2171755"/>
    <lineage>
        <taxon>Bacteria</taxon>
        <taxon>Pseudomonadati</taxon>
        <taxon>Pseudomonadota</taxon>
        <taxon>Alphaproteobacteria</taxon>
        <taxon>Rhodobacterales</taxon>
        <taxon>Paracoccaceae</taxon>
        <taxon>Profundibacter</taxon>
    </lineage>
</organism>
<dbReference type="GO" id="GO:0005829">
    <property type="term" value="C:cytosol"/>
    <property type="evidence" value="ECO:0007669"/>
    <property type="project" value="TreeGrafter"/>
</dbReference>
<accession>A0A347UID7</accession>
<dbReference type="RefSeq" id="WP_118943270.1">
    <property type="nucleotide sequence ID" value="NZ_CP032125.1"/>
</dbReference>
<keyword evidence="4" id="KW-1185">Reference proteome</keyword>
<dbReference type="Pfam" id="PF01381">
    <property type="entry name" value="HTH_3"/>
    <property type="match status" value="1"/>
</dbReference>
<proteinExistence type="predicted"/>
<dbReference type="GO" id="GO:0003677">
    <property type="term" value="F:DNA binding"/>
    <property type="evidence" value="ECO:0007669"/>
    <property type="project" value="UniProtKB-KW"/>
</dbReference>
<dbReference type="GO" id="GO:0003700">
    <property type="term" value="F:DNA-binding transcription factor activity"/>
    <property type="evidence" value="ECO:0007669"/>
    <property type="project" value="TreeGrafter"/>
</dbReference>
<name>A0A347UID7_9RHOB</name>
<evidence type="ECO:0000259" key="2">
    <source>
        <dbReference type="PROSITE" id="PS50943"/>
    </source>
</evidence>
<evidence type="ECO:0000313" key="3">
    <source>
        <dbReference type="EMBL" id="AXX98615.1"/>
    </source>
</evidence>
<dbReference type="CDD" id="cd00093">
    <property type="entry name" value="HTH_XRE"/>
    <property type="match status" value="1"/>
</dbReference>
<keyword evidence="1" id="KW-0238">DNA-binding</keyword>
<gene>
    <name evidence="3" type="ORF">BAR1_12200</name>
</gene>
<feature type="domain" description="HTH cro/C1-type" evidence="2">
    <location>
        <begin position="5"/>
        <end position="60"/>
    </location>
</feature>
<sequence length="119" mass="13320">MKNCIAKIRKERGLTLQALADRVGASNQQISHLEKERRGLTVDWLDRIAVALDCHPFDLLEPDPALMKINGTSPTAIEQQLVLHFRRLSDAQQEAMLDFMRTVVCDVETPDYGGQSTTG</sequence>
<dbReference type="Proteomes" id="UP000261704">
    <property type="component" value="Chromosome"/>
</dbReference>